<name>A0A0A2B5E9_PROMR</name>
<dbReference type="RefSeq" id="WP_193742647.1">
    <property type="nucleotide sequence ID" value="NZ_CP138981.1"/>
</dbReference>
<accession>A0A0A2B5E9</accession>
<dbReference type="EMBL" id="JNAS01000002">
    <property type="protein sequence ID" value="KGG09041.1"/>
    <property type="molecule type" value="Genomic_DNA"/>
</dbReference>
<dbReference type="Proteomes" id="UP000030345">
    <property type="component" value="Unassembled WGS sequence"/>
</dbReference>
<sequence>MQKKIKHTEASANKLVVTITDYIFFKSNIEDLFSSELNSEVFTSNRYLI</sequence>
<protein>
    <submittedName>
        <fullName evidence="1">Uncharacterized protein</fullName>
    </submittedName>
</protein>
<evidence type="ECO:0000313" key="2">
    <source>
        <dbReference type="Proteomes" id="UP000030345"/>
    </source>
</evidence>
<dbReference type="AlphaFoldDB" id="A0A0A2B5E9"/>
<organism evidence="1 2">
    <name type="scientific">Prochlorococcus marinus str. SB</name>
    <dbReference type="NCBI Taxonomy" id="59926"/>
    <lineage>
        <taxon>Bacteria</taxon>
        <taxon>Bacillati</taxon>
        <taxon>Cyanobacteriota</taxon>
        <taxon>Cyanophyceae</taxon>
        <taxon>Synechococcales</taxon>
        <taxon>Prochlorococcaceae</taxon>
        <taxon>Prochlorococcus</taxon>
    </lineage>
</organism>
<comment type="caution">
    <text evidence="1">The sequence shown here is derived from an EMBL/GenBank/DDBJ whole genome shotgun (WGS) entry which is preliminary data.</text>
</comment>
<gene>
    <name evidence="1" type="ORF">EV02_1719</name>
</gene>
<evidence type="ECO:0000313" key="1">
    <source>
        <dbReference type="EMBL" id="KGG09041.1"/>
    </source>
</evidence>
<proteinExistence type="predicted"/>
<dbReference type="STRING" id="59926.EV02_1719"/>
<reference evidence="2" key="1">
    <citation type="journal article" date="2014" name="Sci. Data">
        <title>Genomes of diverse isolates of the marine cyanobacterium Prochlorococcus.</title>
        <authorList>
            <person name="Biller S."/>
            <person name="Berube P."/>
            <person name="Thompson J."/>
            <person name="Kelly L."/>
            <person name="Roggensack S."/>
            <person name="Awad L."/>
            <person name="Roache-Johnson K."/>
            <person name="Ding H."/>
            <person name="Giovannoni S.J."/>
            <person name="Moore L.R."/>
            <person name="Chisholm S.W."/>
        </authorList>
    </citation>
    <scope>NUCLEOTIDE SEQUENCE [LARGE SCALE GENOMIC DNA]</scope>
    <source>
        <strain evidence="2">SB</strain>
    </source>
</reference>